<evidence type="ECO:0000313" key="3">
    <source>
        <dbReference type="Proteomes" id="UP000828390"/>
    </source>
</evidence>
<reference evidence="2" key="2">
    <citation type="submission" date="2020-11" db="EMBL/GenBank/DDBJ databases">
        <authorList>
            <person name="McCartney M.A."/>
            <person name="Auch B."/>
            <person name="Kono T."/>
            <person name="Mallez S."/>
            <person name="Becker A."/>
            <person name="Gohl D.M."/>
            <person name="Silverstein K.A.T."/>
            <person name="Koren S."/>
            <person name="Bechman K.B."/>
            <person name="Herman A."/>
            <person name="Abrahante J.E."/>
            <person name="Garbe J."/>
        </authorList>
    </citation>
    <scope>NUCLEOTIDE SEQUENCE</scope>
    <source>
        <strain evidence="2">Duluth1</strain>
        <tissue evidence="2">Whole animal</tissue>
    </source>
</reference>
<evidence type="ECO:0000256" key="1">
    <source>
        <dbReference type="SAM" id="MobiDB-lite"/>
    </source>
</evidence>
<proteinExistence type="predicted"/>
<protein>
    <submittedName>
        <fullName evidence="2">Uncharacterized protein</fullName>
    </submittedName>
</protein>
<keyword evidence="3" id="KW-1185">Reference proteome</keyword>
<evidence type="ECO:0000313" key="2">
    <source>
        <dbReference type="EMBL" id="KAH3695848.1"/>
    </source>
</evidence>
<organism evidence="2 3">
    <name type="scientific">Dreissena polymorpha</name>
    <name type="common">Zebra mussel</name>
    <name type="synonym">Mytilus polymorpha</name>
    <dbReference type="NCBI Taxonomy" id="45954"/>
    <lineage>
        <taxon>Eukaryota</taxon>
        <taxon>Metazoa</taxon>
        <taxon>Spiralia</taxon>
        <taxon>Lophotrochozoa</taxon>
        <taxon>Mollusca</taxon>
        <taxon>Bivalvia</taxon>
        <taxon>Autobranchia</taxon>
        <taxon>Heteroconchia</taxon>
        <taxon>Euheterodonta</taxon>
        <taxon>Imparidentia</taxon>
        <taxon>Neoheterodontei</taxon>
        <taxon>Myida</taxon>
        <taxon>Dreissenoidea</taxon>
        <taxon>Dreissenidae</taxon>
        <taxon>Dreissena</taxon>
    </lineage>
</organism>
<dbReference type="Proteomes" id="UP000828390">
    <property type="component" value="Unassembled WGS sequence"/>
</dbReference>
<name>A0A9D3Y8I1_DREPO</name>
<reference evidence="2" key="1">
    <citation type="journal article" date="2019" name="bioRxiv">
        <title>The Genome of the Zebra Mussel, Dreissena polymorpha: A Resource for Invasive Species Research.</title>
        <authorList>
            <person name="McCartney M.A."/>
            <person name="Auch B."/>
            <person name="Kono T."/>
            <person name="Mallez S."/>
            <person name="Zhang Y."/>
            <person name="Obille A."/>
            <person name="Becker A."/>
            <person name="Abrahante J.E."/>
            <person name="Garbe J."/>
            <person name="Badalamenti J.P."/>
            <person name="Herman A."/>
            <person name="Mangelson H."/>
            <person name="Liachko I."/>
            <person name="Sullivan S."/>
            <person name="Sone E.D."/>
            <person name="Koren S."/>
            <person name="Silverstein K.A.T."/>
            <person name="Beckman K.B."/>
            <person name="Gohl D.M."/>
        </authorList>
    </citation>
    <scope>NUCLEOTIDE SEQUENCE</scope>
    <source>
        <strain evidence="2">Duluth1</strain>
        <tissue evidence="2">Whole animal</tissue>
    </source>
</reference>
<feature type="region of interest" description="Disordered" evidence="1">
    <location>
        <begin position="88"/>
        <end position="110"/>
    </location>
</feature>
<dbReference type="AlphaFoldDB" id="A0A9D3Y8I1"/>
<comment type="caution">
    <text evidence="2">The sequence shown here is derived from an EMBL/GenBank/DDBJ whole genome shotgun (WGS) entry which is preliminary data.</text>
</comment>
<accession>A0A9D3Y8I1</accession>
<feature type="compositionally biased region" description="Polar residues" evidence="1">
    <location>
        <begin position="91"/>
        <end position="110"/>
    </location>
</feature>
<sequence>MLFQWKGSCRVNRSEMRHQCSRCSRYALAKRRWICFFGRSPNLPAQQRPCKCKCGKQNSTTPKPKPGGKLLTSDAYIEALEIYDAHKKSKAPSSSMKNLPQTSPKQSTSG</sequence>
<dbReference type="EMBL" id="JAIWYP010000016">
    <property type="protein sequence ID" value="KAH3695848.1"/>
    <property type="molecule type" value="Genomic_DNA"/>
</dbReference>
<gene>
    <name evidence="2" type="ORF">DPMN_083306</name>
</gene>